<dbReference type="PANTHER" id="PTHR31465">
    <property type="entry name" value="PROTEIN RTA1-RELATED"/>
    <property type="match status" value="1"/>
</dbReference>
<dbReference type="HOGENOM" id="CLU_033465_6_0_1"/>
<dbReference type="InterPro" id="IPR007568">
    <property type="entry name" value="RTA1"/>
</dbReference>
<evidence type="ECO:0000313" key="7">
    <source>
        <dbReference type="Proteomes" id="UP000053593"/>
    </source>
</evidence>
<dbReference type="GO" id="GO:0005886">
    <property type="term" value="C:plasma membrane"/>
    <property type="evidence" value="ECO:0007669"/>
    <property type="project" value="TreeGrafter"/>
</dbReference>
<evidence type="ECO:0000313" key="6">
    <source>
        <dbReference type="EMBL" id="KIK57307.1"/>
    </source>
</evidence>
<accession>A0A0D0CGJ2</accession>
<keyword evidence="3 5" id="KW-1133">Transmembrane helix</keyword>
<comment type="subcellular location">
    <subcellularLocation>
        <location evidence="1">Membrane</location>
        <topology evidence="1">Multi-pass membrane protein</topology>
    </subcellularLocation>
</comment>
<evidence type="ECO:0000256" key="3">
    <source>
        <dbReference type="ARBA" id="ARBA00022989"/>
    </source>
</evidence>
<organism evidence="6 7">
    <name type="scientific">Collybiopsis luxurians FD-317 M1</name>
    <dbReference type="NCBI Taxonomy" id="944289"/>
    <lineage>
        <taxon>Eukaryota</taxon>
        <taxon>Fungi</taxon>
        <taxon>Dikarya</taxon>
        <taxon>Basidiomycota</taxon>
        <taxon>Agaricomycotina</taxon>
        <taxon>Agaricomycetes</taxon>
        <taxon>Agaricomycetidae</taxon>
        <taxon>Agaricales</taxon>
        <taxon>Marasmiineae</taxon>
        <taxon>Omphalotaceae</taxon>
        <taxon>Collybiopsis</taxon>
        <taxon>Collybiopsis luxurians</taxon>
    </lineage>
</organism>
<feature type="transmembrane region" description="Helical" evidence="5">
    <location>
        <begin position="34"/>
        <end position="59"/>
    </location>
</feature>
<feature type="transmembrane region" description="Helical" evidence="5">
    <location>
        <begin position="66"/>
        <end position="88"/>
    </location>
</feature>
<keyword evidence="4 5" id="KW-0472">Membrane</keyword>
<proteinExistence type="predicted"/>
<evidence type="ECO:0000256" key="5">
    <source>
        <dbReference type="SAM" id="Phobius"/>
    </source>
</evidence>
<feature type="transmembrane region" description="Helical" evidence="5">
    <location>
        <begin position="234"/>
        <end position="255"/>
    </location>
</feature>
<sequence>MNATVLTFFSEAVVSIDAATGKKARKSPYGYTPPLGICAMFVAFFSLATLIQFIYVLLLSRRSRHWFVLPTIVLGGCGEITGWAARLWSSQNVLLLEPYTIQLVLLIISPTPILGAHFIIFGKLVDILGPQYSRLKGSWYSRIFLSCDIISLAIQGIGGGWAAKEATKLNTTGSGNPKPGTNLMLAGIAVQAAIIICFVLIAADFLYRYNSDKPVRASDRGVNKIGMMDKRRRVGLYAVFFATLFLFIRAIFRLVELGDGFFGPVMNTEWTFELFDAAMVLLTMYTWVFVPSGWILAEPIYYNGGDVELKQGLAKV</sequence>
<dbReference type="OrthoDB" id="3358017at2759"/>
<dbReference type="Pfam" id="PF04479">
    <property type="entry name" value="RTA1"/>
    <property type="match status" value="1"/>
</dbReference>
<feature type="transmembrane region" description="Helical" evidence="5">
    <location>
        <begin position="183"/>
        <end position="207"/>
    </location>
</feature>
<dbReference type="AlphaFoldDB" id="A0A0D0CGJ2"/>
<evidence type="ECO:0000256" key="2">
    <source>
        <dbReference type="ARBA" id="ARBA00022692"/>
    </source>
</evidence>
<feature type="transmembrane region" description="Helical" evidence="5">
    <location>
        <begin position="143"/>
        <end position="163"/>
    </location>
</feature>
<keyword evidence="2 5" id="KW-0812">Transmembrane</keyword>
<name>A0A0D0CGJ2_9AGAR</name>
<evidence type="ECO:0000256" key="1">
    <source>
        <dbReference type="ARBA" id="ARBA00004141"/>
    </source>
</evidence>
<keyword evidence="7" id="KW-1185">Reference proteome</keyword>
<feature type="transmembrane region" description="Helical" evidence="5">
    <location>
        <begin position="275"/>
        <end position="297"/>
    </location>
</feature>
<feature type="transmembrane region" description="Helical" evidence="5">
    <location>
        <begin position="100"/>
        <end position="122"/>
    </location>
</feature>
<dbReference type="GO" id="GO:0000324">
    <property type="term" value="C:fungal-type vacuole"/>
    <property type="evidence" value="ECO:0007669"/>
    <property type="project" value="TreeGrafter"/>
</dbReference>
<evidence type="ECO:0000256" key="4">
    <source>
        <dbReference type="ARBA" id="ARBA00023136"/>
    </source>
</evidence>
<dbReference type="EMBL" id="KN834792">
    <property type="protein sequence ID" value="KIK57307.1"/>
    <property type="molecule type" value="Genomic_DNA"/>
</dbReference>
<evidence type="ECO:0008006" key="8">
    <source>
        <dbReference type="Google" id="ProtNLM"/>
    </source>
</evidence>
<dbReference type="PANTHER" id="PTHR31465:SF9">
    <property type="entry name" value="SPHINGOID LONG-CHAIN BASE TRANSPORTER RSB1"/>
    <property type="match status" value="1"/>
</dbReference>
<dbReference type="Proteomes" id="UP000053593">
    <property type="component" value="Unassembled WGS sequence"/>
</dbReference>
<protein>
    <recommendedName>
        <fullName evidence="8">RTA1-domain-containing protein</fullName>
    </recommendedName>
</protein>
<reference evidence="6 7" key="1">
    <citation type="submission" date="2014-04" db="EMBL/GenBank/DDBJ databases">
        <title>Evolutionary Origins and Diversification of the Mycorrhizal Mutualists.</title>
        <authorList>
            <consortium name="DOE Joint Genome Institute"/>
            <consortium name="Mycorrhizal Genomics Consortium"/>
            <person name="Kohler A."/>
            <person name="Kuo A."/>
            <person name="Nagy L.G."/>
            <person name="Floudas D."/>
            <person name="Copeland A."/>
            <person name="Barry K.W."/>
            <person name="Cichocki N."/>
            <person name="Veneault-Fourrey C."/>
            <person name="LaButti K."/>
            <person name="Lindquist E.A."/>
            <person name="Lipzen A."/>
            <person name="Lundell T."/>
            <person name="Morin E."/>
            <person name="Murat C."/>
            <person name="Riley R."/>
            <person name="Ohm R."/>
            <person name="Sun H."/>
            <person name="Tunlid A."/>
            <person name="Henrissat B."/>
            <person name="Grigoriev I.V."/>
            <person name="Hibbett D.S."/>
            <person name="Martin F."/>
        </authorList>
    </citation>
    <scope>NUCLEOTIDE SEQUENCE [LARGE SCALE GENOMIC DNA]</scope>
    <source>
        <strain evidence="6 7">FD-317 M1</strain>
    </source>
</reference>
<gene>
    <name evidence="6" type="ORF">GYMLUDRAFT_229633</name>
</gene>